<keyword evidence="3" id="KW-1185">Reference proteome</keyword>
<reference evidence="2 4" key="2">
    <citation type="submission" date="2017-06" db="EMBL/GenBank/DDBJ databases">
        <authorList>
            <consortium name="Pathogen Informatics"/>
        </authorList>
    </citation>
    <scope>NUCLEOTIDE SEQUENCE [LARGE SCALE GENOMIC DNA]</scope>
    <source>
        <strain evidence="2 4">NCTC12947</strain>
    </source>
</reference>
<dbReference type="RefSeq" id="WP_066431468.1">
    <property type="nucleotide sequence ID" value="NZ_CP014227.1"/>
</dbReference>
<reference evidence="1 3" key="1">
    <citation type="submission" date="2016-02" db="EMBL/GenBank/DDBJ databases">
        <authorList>
            <person name="Holder M.E."/>
            <person name="Ajami N.J."/>
            <person name="Petrosino J.F."/>
        </authorList>
    </citation>
    <scope>NUCLEOTIDE SEQUENCE [LARGE SCALE GENOMIC DNA]</scope>
    <source>
        <strain evidence="1 3">CCUG 32990</strain>
    </source>
</reference>
<proteinExistence type="predicted"/>
<dbReference type="EMBL" id="LT906449">
    <property type="protein sequence ID" value="SNV14076.1"/>
    <property type="molecule type" value="Genomic_DNA"/>
</dbReference>
<evidence type="ECO:0000313" key="4">
    <source>
        <dbReference type="Proteomes" id="UP000215539"/>
    </source>
</evidence>
<dbReference type="KEGG" id="chg:AXF12_11565"/>
<name>A0AAX2H1L9_9FLAO</name>
<protein>
    <submittedName>
        <fullName evidence="2">Uncharacterized protein</fullName>
    </submittedName>
</protein>
<dbReference type="Proteomes" id="UP000065822">
    <property type="component" value="Chromosome"/>
</dbReference>
<sequence length="271" mass="30709">MRVMLFFIAVLLVESVRGQSLGHYAIGAINDPDGYVNVRAADSGAVIDKVAEGMYFFYLPTKEAWTKVKTLRGIVGVMHTDRIKSVDERELLKLRIKEEGSADRDTICIYKDLAKEDTGQLLLGNEQQLLYPQIKATRRTEQGVRFADAHTVVDIAFGQLRLGDYKIAKQRGEDTDEVFIFDEKGVQADAYNKRWAVMQRLEVSINKKHYSVPYAMTKYFIGVSSKDIKLYKKGDAQYILHFNYGDGASARSVLLILGERGVLLKRVYSCF</sequence>
<dbReference type="EMBL" id="CP014227">
    <property type="protein sequence ID" value="AMD86090.1"/>
    <property type="molecule type" value="Genomic_DNA"/>
</dbReference>
<accession>A0AAX2H1L9</accession>
<dbReference type="Proteomes" id="UP000215539">
    <property type="component" value="Chromosome 1"/>
</dbReference>
<evidence type="ECO:0000313" key="2">
    <source>
        <dbReference type="EMBL" id="SNV14076.1"/>
    </source>
</evidence>
<gene>
    <name evidence="1" type="ORF">AXF12_11565</name>
    <name evidence="2" type="ORF">SAMEA44541418_01832</name>
</gene>
<organism evidence="2 4">
    <name type="scientific">Capnocytophaga haemolytica</name>
    <dbReference type="NCBI Taxonomy" id="45243"/>
    <lineage>
        <taxon>Bacteria</taxon>
        <taxon>Pseudomonadati</taxon>
        <taxon>Bacteroidota</taxon>
        <taxon>Flavobacteriia</taxon>
        <taxon>Flavobacteriales</taxon>
        <taxon>Flavobacteriaceae</taxon>
        <taxon>Capnocytophaga</taxon>
    </lineage>
</organism>
<dbReference type="AlphaFoldDB" id="A0AAX2H1L9"/>
<evidence type="ECO:0000313" key="1">
    <source>
        <dbReference type="EMBL" id="AMD86090.1"/>
    </source>
</evidence>
<evidence type="ECO:0000313" key="3">
    <source>
        <dbReference type="Proteomes" id="UP000065822"/>
    </source>
</evidence>